<feature type="domain" description="Gfo/Idh/MocA-like oxidoreductase N-terminal" evidence="1">
    <location>
        <begin position="3"/>
        <end position="122"/>
    </location>
</feature>
<name>A0ABU7VY07_9BACL</name>
<dbReference type="InterPro" id="IPR000683">
    <property type="entry name" value="Gfo/Idh/MocA-like_OxRdtase_N"/>
</dbReference>
<gene>
    <name evidence="3" type="ORF">V3851_20810</name>
</gene>
<dbReference type="InterPro" id="IPR055170">
    <property type="entry name" value="GFO_IDH_MocA-like_dom"/>
</dbReference>
<dbReference type="RefSeq" id="WP_331848485.1">
    <property type="nucleotide sequence ID" value="NZ_JAZHPZ010000013.1"/>
</dbReference>
<dbReference type="Pfam" id="PF01408">
    <property type="entry name" value="GFO_IDH_MocA"/>
    <property type="match status" value="1"/>
</dbReference>
<accession>A0ABU7VY07</accession>
<dbReference type="InterPro" id="IPR036291">
    <property type="entry name" value="NAD(P)-bd_dom_sf"/>
</dbReference>
<feature type="domain" description="GFO/IDH/MocA-like oxidoreductase" evidence="2">
    <location>
        <begin position="147"/>
        <end position="249"/>
    </location>
</feature>
<dbReference type="Proteomes" id="UP001306950">
    <property type="component" value="Unassembled WGS sequence"/>
</dbReference>
<dbReference type="PANTHER" id="PTHR43249:SF1">
    <property type="entry name" value="D-GLUCOSIDE 3-DEHYDROGENASE"/>
    <property type="match status" value="1"/>
</dbReference>
<reference evidence="3 4" key="1">
    <citation type="submission" date="2024-02" db="EMBL/GenBank/DDBJ databases">
        <title>A nitrogen-fixing paenibacillus bacterium.</title>
        <authorList>
            <person name="Zhang W.L."/>
            <person name="Chen S.F."/>
        </authorList>
    </citation>
    <scope>NUCLEOTIDE SEQUENCE [LARGE SCALE GENOMIC DNA]</scope>
    <source>
        <strain evidence="3 4">M1</strain>
    </source>
</reference>
<dbReference type="PANTHER" id="PTHR43249">
    <property type="entry name" value="UDP-N-ACETYL-2-AMINO-2-DEOXY-D-GLUCURONATE OXIDASE"/>
    <property type="match status" value="1"/>
</dbReference>
<evidence type="ECO:0000259" key="2">
    <source>
        <dbReference type="Pfam" id="PF22725"/>
    </source>
</evidence>
<dbReference type="InterPro" id="IPR052515">
    <property type="entry name" value="Gfo/Idh/MocA_Oxidoreductase"/>
</dbReference>
<evidence type="ECO:0000313" key="3">
    <source>
        <dbReference type="EMBL" id="MEF2968278.1"/>
    </source>
</evidence>
<sequence>MDLNIGIVGTGWFSKVHGDILAGMDGVRVAAVSGTSLAKAESLAERYPGARGFATLKDMLDGTKLDAVYLCVPPMAHGEIEAELIERGVPFLVEKPLAAELSTPLEILNRLEQKPLIHSVGYHFRYKASIQKLKEALEGRVIGMALGAWMGDMPQVSWWRRQEGSGGQFIEQTTHIVDLLRYTAGEVEEVYASYANRVVHNRFENVSVPDVGTVTLKLKSGAIANISNTCVLPGGVGEVGLSLYTDKGILGWNPDRLEITGAEEKNTYTMNDNPYMKESEAFIHALRTGDSSGILSSYADAVRTQRVTCAALESAASGKPVQIEN</sequence>
<dbReference type="SUPFAM" id="SSF55347">
    <property type="entry name" value="Glyceraldehyde-3-phosphate dehydrogenase-like, C-terminal domain"/>
    <property type="match status" value="1"/>
</dbReference>
<comment type="caution">
    <text evidence="3">The sequence shown here is derived from an EMBL/GenBank/DDBJ whole genome shotgun (WGS) entry which is preliminary data.</text>
</comment>
<dbReference type="Pfam" id="PF22725">
    <property type="entry name" value="GFO_IDH_MocA_C3"/>
    <property type="match status" value="1"/>
</dbReference>
<dbReference type="EMBL" id="JAZHPZ010000013">
    <property type="protein sequence ID" value="MEF2968278.1"/>
    <property type="molecule type" value="Genomic_DNA"/>
</dbReference>
<evidence type="ECO:0000259" key="1">
    <source>
        <dbReference type="Pfam" id="PF01408"/>
    </source>
</evidence>
<dbReference type="Gene3D" id="3.30.360.10">
    <property type="entry name" value="Dihydrodipicolinate Reductase, domain 2"/>
    <property type="match status" value="1"/>
</dbReference>
<organism evidence="3 4">
    <name type="scientific">Paenibacillus haidiansis</name>
    <dbReference type="NCBI Taxonomy" id="1574488"/>
    <lineage>
        <taxon>Bacteria</taxon>
        <taxon>Bacillati</taxon>
        <taxon>Bacillota</taxon>
        <taxon>Bacilli</taxon>
        <taxon>Bacillales</taxon>
        <taxon>Paenibacillaceae</taxon>
        <taxon>Paenibacillus</taxon>
    </lineage>
</organism>
<evidence type="ECO:0000313" key="4">
    <source>
        <dbReference type="Proteomes" id="UP001306950"/>
    </source>
</evidence>
<dbReference type="SUPFAM" id="SSF51735">
    <property type="entry name" value="NAD(P)-binding Rossmann-fold domains"/>
    <property type="match status" value="1"/>
</dbReference>
<proteinExistence type="predicted"/>
<protein>
    <submittedName>
        <fullName evidence="3">Gfo/Idh/MocA family oxidoreductase</fullName>
    </submittedName>
</protein>
<dbReference type="Gene3D" id="3.40.50.720">
    <property type="entry name" value="NAD(P)-binding Rossmann-like Domain"/>
    <property type="match status" value="1"/>
</dbReference>
<keyword evidence="4" id="KW-1185">Reference proteome</keyword>